<dbReference type="EMBL" id="JANZQH010000013">
    <property type="protein sequence ID" value="MCT2409841.1"/>
    <property type="molecule type" value="Genomic_DNA"/>
</dbReference>
<dbReference type="Pfam" id="PF01526">
    <property type="entry name" value="DDE_Tnp_Tn3"/>
    <property type="match status" value="1"/>
</dbReference>
<comment type="caution">
    <text evidence="2">The sequence shown here is derived from an EMBL/GenBank/DDBJ whole genome shotgun (WGS) entry which is preliminary data.</text>
</comment>
<sequence>MNHLIFLPKLFFFGNNQEFRYETKEEQEIVVACRHLIQNTIILWNYLFISNKLSEIEDEDEIQKSLELMKNSSIMIWQHVNMHGKYDFIINLDKPPFDMDKINSMIIK</sequence>
<dbReference type="InterPro" id="IPR002513">
    <property type="entry name" value="Tn3_Tnp_DDE_dom"/>
</dbReference>
<keyword evidence="3" id="KW-1185">Reference proteome</keyword>
<organism evidence="2 3">
    <name type="scientific">Chryseobacterium pyrolae</name>
    <dbReference type="NCBI Taxonomy" id="2987481"/>
    <lineage>
        <taxon>Bacteria</taxon>
        <taxon>Pseudomonadati</taxon>
        <taxon>Bacteroidota</taxon>
        <taxon>Flavobacteriia</taxon>
        <taxon>Flavobacteriales</taxon>
        <taxon>Weeksellaceae</taxon>
        <taxon>Chryseobacterium group</taxon>
        <taxon>Chryseobacterium</taxon>
    </lineage>
</organism>
<dbReference type="Proteomes" id="UP001142057">
    <property type="component" value="Unassembled WGS sequence"/>
</dbReference>
<reference evidence="2" key="1">
    <citation type="submission" date="2022-08" db="EMBL/GenBank/DDBJ databases">
        <title>Chryseobacterium antibioticum,isolated from the rhizosphere soil of Pyrola in Tibet.</title>
        <authorList>
            <person name="Kan Y."/>
        </authorList>
    </citation>
    <scope>NUCLEOTIDE SEQUENCE</scope>
    <source>
        <strain evidence="2">Pc2-12</strain>
    </source>
</reference>
<accession>A0ABT2IME8</accession>
<gene>
    <name evidence="2" type="ORF">NZD88_19995</name>
</gene>
<evidence type="ECO:0000259" key="1">
    <source>
        <dbReference type="Pfam" id="PF01526"/>
    </source>
</evidence>
<name>A0ABT2IME8_9FLAO</name>
<protein>
    <submittedName>
        <fullName evidence="2">Tn3 family transposase</fullName>
    </submittedName>
</protein>
<evidence type="ECO:0000313" key="3">
    <source>
        <dbReference type="Proteomes" id="UP001142057"/>
    </source>
</evidence>
<feature type="domain" description="Tn3 transposase DDE" evidence="1">
    <location>
        <begin position="9"/>
        <end position="86"/>
    </location>
</feature>
<dbReference type="RefSeq" id="WP_259831476.1">
    <property type="nucleotide sequence ID" value="NZ_JANZQH010000013.1"/>
</dbReference>
<evidence type="ECO:0000313" key="2">
    <source>
        <dbReference type="EMBL" id="MCT2409841.1"/>
    </source>
</evidence>
<proteinExistence type="predicted"/>